<dbReference type="KEGG" id="psti:SOO65_09290"/>
<organism evidence="1 2">
    <name type="scientific">Peredibacter starrii</name>
    <dbReference type="NCBI Taxonomy" id="28202"/>
    <lineage>
        <taxon>Bacteria</taxon>
        <taxon>Pseudomonadati</taxon>
        <taxon>Bdellovibrionota</taxon>
        <taxon>Bacteriovoracia</taxon>
        <taxon>Bacteriovoracales</taxon>
        <taxon>Bacteriovoracaceae</taxon>
        <taxon>Peredibacter</taxon>
    </lineage>
</organism>
<dbReference type="EMBL" id="CP139487">
    <property type="protein sequence ID" value="WPU66943.1"/>
    <property type="molecule type" value="Genomic_DNA"/>
</dbReference>
<dbReference type="AlphaFoldDB" id="A0AAX4HU81"/>
<keyword evidence="2" id="KW-1185">Reference proteome</keyword>
<dbReference type="RefSeq" id="WP_321399643.1">
    <property type="nucleotide sequence ID" value="NZ_CP139487.1"/>
</dbReference>
<proteinExistence type="predicted"/>
<accession>A0AAX4HU81</accession>
<protein>
    <submittedName>
        <fullName evidence="1">Uncharacterized protein</fullName>
    </submittedName>
</protein>
<gene>
    <name evidence="1" type="ORF">SOO65_09290</name>
</gene>
<evidence type="ECO:0000313" key="1">
    <source>
        <dbReference type="EMBL" id="WPU66943.1"/>
    </source>
</evidence>
<reference evidence="1 2" key="1">
    <citation type="submission" date="2023-11" db="EMBL/GenBank/DDBJ databases">
        <title>Peredibacter starrii A3.12.</title>
        <authorList>
            <person name="Mitchell R.J."/>
        </authorList>
    </citation>
    <scope>NUCLEOTIDE SEQUENCE [LARGE SCALE GENOMIC DNA]</scope>
    <source>
        <strain evidence="1 2">A3.12</strain>
    </source>
</reference>
<name>A0AAX4HU81_9BACT</name>
<evidence type="ECO:0000313" key="2">
    <source>
        <dbReference type="Proteomes" id="UP001324634"/>
    </source>
</evidence>
<dbReference type="Proteomes" id="UP001324634">
    <property type="component" value="Chromosome"/>
</dbReference>
<sequence>MRSRLLSDLIELGAGSIRRMDCIIAIELTTIPSQKLILERIQIAQKLYPETNKFPVFLNTYHSLEEFSLVPLQDKFQLELGIIHEKTLALKMSHYLGDALSMLLFLEVLLTGHGIEGEIAYRKLPPKKDSPYRNVLPTKGWMNHLAVTDKRQFITLTLTHPELPEGLVLNDILSLALLRSLPHRAKALWIPVNVRKIFWQGFGNGLSRMRLYPSRKKITLREELKHIRRQKIEAFHSGEVALPPLTLNLTPLNQKLLKLWLNRPWADWGTISLSHLEDRLNRFRGIKTLYGITNLHEKHHGGIFAFTKDNQTYVTLTFDETVARKDAQELLDKFQSEFQEILHELDS</sequence>